<accession>A0ABW4B7R6</accession>
<dbReference type="EMBL" id="JBHTMO010000002">
    <property type="protein sequence ID" value="MFD1392250.1"/>
    <property type="molecule type" value="Genomic_DNA"/>
</dbReference>
<dbReference type="Gene3D" id="3.40.50.2020">
    <property type="match status" value="1"/>
</dbReference>
<protein>
    <submittedName>
        <fullName evidence="2">ComF family protein</fullName>
    </submittedName>
</protein>
<dbReference type="PANTHER" id="PTHR47505:SF1">
    <property type="entry name" value="DNA UTILIZATION PROTEIN YHGH"/>
    <property type="match status" value="1"/>
</dbReference>
<sequence length="220" mass="24177">MTCLWCGQPLRTDPPLAGLLTWRPLTPPQLCARCLARFTPIAPRTACPGCGRADSPALCADCQRWESSGQVLLHHRAYFRYTAAMKAFIQQYKGLGDYRLHGAFASVLQLSARGAALVPLPSEPAHYARRGFDPVVGLFGHLKLSFWLVKADTAVPQAQKTRAERLLTAQSFTAQLPVHPPPRVILLDDLYTTGRTLYHAQAALRAAGYAGEITSRSLIR</sequence>
<evidence type="ECO:0000256" key="1">
    <source>
        <dbReference type="ARBA" id="ARBA00008007"/>
    </source>
</evidence>
<organism evidence="2 3">
    <name type="scientific">Lacticaseibacillus jixianensis</name>
    <dbReference type="NCBI Taxonomy" id="2486012"/>
    <lineage>
        <taxon>Bacteria</taxon>
        <taxon>Bacillati</taxon>
        <taxon>Bacillota</taxon>
        <taxon>Bacilli</taxon>
        <taxon>Lactobacillales</taxon>
        <taxon>Lactobacillaceae</taxon>
        <taxon>Lacticaseibacillus</taxon>
    </lineage>
</organism>
<dbReference type="CDD" id="cd06223">
    <property type="entry name" value="PRTases_typeI"/>
    <property type="match status" value="1"/>
</dbReference>
<dbReference type="InterPro" id="IPR000836">
    <property type="entry name" value="PRTase_dom"/>
</dbReference>
<evidence type="ECO:0000313" key="2">
    <source>
        <dbReference type="EMBL" id="MFD1392250.1"/>
    </source>
</evidence>
<keyword evidence="3" id="KW-1185">Reference proteome</keyword>
<gene>
    <name evidence="2" type="ORF">ACFQ3L_01420</name>
</gene>
<reference evidence="3" key="1">
    <citation type="journal article" date="2019" name="Int. J. Syst. Evol. Microbiol.">
        <title>The Global Catalogue of Microorganisms (GCM) 10K type strain sequencing project: providing services to taxonomists for standard genome sequencing and annotation.</title>
        <authorList>
            <consortium name="The Broad Institute Genomics Platform"/>
            <consortium name="The Broad Institute Genome Sequencing Center for Infectious Disease"/>
            <person name="Wu L."/>
            <person name="Ma J."/>
        </authorList>
    </citation>
    <scope>NUCLEOTIDE SEQUENCE [LARGE SCALE GENOMIC DNA]</scope>
    <source>
        <strain evidence="3">CCM 8911</strain>
    </source>
</reference>
<dbReference type="SUPFAM" id="SSF53271">
    <property type="entry name" value="PRTase-like"/>
    <property type="match status" value="1"/>
</dbReference>
<dbReference type="PANTHER" id="PTHR47505">
    <property type="entry name" value="DNA UTILIZATION PROTEIN YHGH"/>
    <property type="match status" value="1"/>
</dbReference>
<comment type="caution">
    <text evidence="2">The sequence shown here is derived from an EMBL/GenBank/DDBJ whole genome shotgun (WGS) entry which is preliminary data.</text>
</comment>
<dbReference type="InterPro" id="IPR051910">
    <property type="entry name" value="ComF/GntX_DNA_util-trans"/>
</dbReference>
<name>A0ABW4B7R6_9LACO</name>
<dbReference type="Proteomes" id="UP001597249">
    <property type="component" value="Unassembled WGS sequence"/>
</dbReference>
<comment type="similarity">
    <text evidence="1">Belongs to the ComF/GntX family.</text>
</comment>
<proteinExistence type="inferred from homology"/>
<evidence type="ECO:0000313" key="3">
    <source>
        <dbReference type="Proteomes" id="UP001597249"/>
    </source>
</evidence>
<dbReference type="RefSeq" id="WP_225418923.1">
    <property type="nucleotide sequence ID" value="NZ_JBHTMO010000002.1"/>
</dbReference>
<dbReference type="InterPro" id="IPR029057">
    <property type="entry name" value="PRTase-like"/>
</dbReference>